<dbReference type="SUPFAM" id="SSF53448">
    <property type="entry name" value="Nucleotide-diphospho-sugar transferases"/>
    <property type="match status" value="1"/>
</dbReference>
<keyword evidence="1 4" id="KW-0808">Transferase</keyword>
<dbReference type="InterPro" id="IPR029044">
    <property type="entry name" value="Nucleotide-diphossugar_trans"/>
</dbReference>
<dbReference type="InterPro" id="IPR050834">
    <property type="entry name" value="Glycosyltransf_2"/>
</dbReference>
<organism evidence="4 5">
    <name type="scientific">Branchiibius hedensis</name>
    <dbReference type="NCBI Taxonomy" id="672460"/>
    <lineage>
        <taxon>Bacteria</taxon>
        <taxon>Bacillati</taxon>
        <taxon>Actinomycetota</taxon>
        <taxon>Actinomycetes</taxon>
        <taxon>Micrococcales</taxon>
        <taxon>Dermacoccaceae</taxon>
        <taxon>Branchiibius</taxon>
    </lineage>
</organism>
<dbReference type="AlphaFoldDB" id="A0A2Y9C2K7"/>
<dbReference type="RefSeq" id="WP_170119922.1">
    <property type="nucleotide sequence ID" value="NZ_QGDN01000001.1"/>
</dbReference>
<keyword evidence="5" id="KW-1185">Reference proteome</keyword>
<name>A0A2Y9C2K7_9MICO</name>
<feature type="domain" description="Glycosyltransferase 2-like" evidence="2">
    <location>
        <begin position="7"/>
        <end position="139"/>
    </location>
</feature>
<dbReference type="PANTHER" id="PTHR43685">
    <property type="entry name" value="GLYCOSYLTRANSFERASE"/>
    <property type="match status" value="1"/>
</dbReference>
<dbReference type="EMBL" id="UESZ01000001">
    <property type="protein sequence ID" value="SSA36253.1"/>
    <property type="molecule type" value="Genomic_DNA"/>
</dbReference>
<dbReference type="Pfam" id="PF00535">
    <property type="entry name" value="Glycos_transf_2"/>
    <property type="match status" value="1"/>
</dbReference>
<dbReference type="Proteomes" id="UP000250028">
    <property type="component" value="Unassembled WGS sequence"/>
</dbReference>
<dbReference type="GO" id="GO:0016740">
    <property type="term" value="F:transferase activity"/>
    <property type="evidence" value="ECO:0007669"/>
    <property type="project" value="UniProtKB-KW"/>
</dbReference>
<dbReference type="Gene3D" id="3.90.550.10">
    <property type="entry name" value="Spore Coat Polysaccharide Biosynthesis Protein SpsA, Chain A"/>
    <property type="match status" value="1"/>
</dbReference>
<feature type="domain" description="Galactosyltransferase C-terminal" evidence="3">
    <location>
        <begin position="172"/>
        <end position="219"/>
    </location>
</feature>
<evidence type="ECO:0000313" key="4">
    <source>
        <dbReference type="EMBL" id="SSA36253.1"/>
    </source>
</evidence>
<accession>A0A2Y9C2K7</accession>
<dbReference type="InterPro" id="IPR027791">
    <property type="entry name" value="Galactosyl_T_C"/>
</dbReference>
<dbReference type="PANTHER" id="PTHR43685:SF3">
    <property type="entry name" value="SLR2126 PROTEIN"/>
    <property type="match status" value="1"/>
</dbReference>
<evidence type="ECO:0000259" key="2">
    <source>
        <dbReference type="Pfam" id="PF00535"/>
    </source>
</evidence>
<reference evidence="5" key="1">
    <citation type="submission" date="2016-10" db="EMBL/GenBank/DDBJ databases">
        <authorList>
            <person name="Varghese N."/>
            <person name="Submissions S."/>
        </authorList>
    </citation>
    <scope>NUCLEOTIDE SEQUENCE [LARGE SCALE GENOMIC DNA]</scope>
    <source>
        <strain evidence="5">DSM 22951</strain>
    </source>
</reference>
<dbReference type="Pfam" id="PF02709">
    <property type="entry name" value="Glyco_transf_7C"/>
    <property type="match status" value="1"/>
</dbReference>
<gene>
    <name evidence="4" type="ORF">SAMN04489750_3642</name>
</gene>
<evidence type="ECO:0000313" key="5">
    <source>
        <dbReference type="Proteomes" id="UP000250028"/>
    </source>
</evidence>
<evidence type="ECO:0000256" key="1">
    <source>
        <dbReference type="ARBA" id="ARBA00022679"/>
    </source>
</evidence>
<dbReference type="InterPro" id="IPR001173">
    <property type="entry name" value="Glyco_trans_2-like"/>
</dbReference>
<sequence>MSGPLVSVVVPYYDAPARLERLLEGLRQQTLGTDRFEVIVADDGSPHTPHIDWGELDGQVVRQARRGFRAAAARNLGLRAATGAVVCFLDADLVPAPDYLEQMAAATQERCVVVGARRHVDLTDWSPRQVRAWLLSDGPAPARLTDPDWLEWGYHETDDLRSADDLSFRFVISAVMSADRQFLCRVGGFDETFVAYGGEDWELAQRCWLAGATLRHLPGAVAWHDGPDAGGRGNDLVALKNYETAHLATRLTHPLIRGNGLVHAIPDVVIEADVGQWSLGQILVAVPSWLGANDAGVWFDDTADAASLRALGADPRVHAGPPPQHVTARCRFRVRVDSPVRLLTSWRDAIAASGHRETAPVTVEHSRDRALALLGLTPRQVRALPPQATEPVPAQIVAERARASVT</sequence>
<evidence type="ECO:0000259" key="3">
    <source>
        <dbReference type="Pfam" id="PF02709"/>
    </source>
</evidence>
<proteinExistence type="predicted"/>
<protein>
    <submittedName>
        <fullName evidence="4">Glycosyltransferase, GT2 family</fullName>
    </submittedName>
</protein>